<dbReference type="AlphaFoldDB" id="A0AB34K0K6"/>
<keyword evidence="6" id="KW-0408">Iron</keyword>
<dbReference type="InterPro" id="IPR013087">
    <property type="entry name" value="Znf_C2H2_type"/>
</dbReference>
<dbReference type="PROSITE" id="PS50157">
    <property type="entry name" value="ZINC_FINGER_C2H2_2"/>
    <property type="match status" value="1"/>
</dbReference>
<keyword evidence="12" id="KW-1185">Reference proteome</keyword>
<dbReference type="PANTHER" id="PTHR12907:SF26">
    <property type="entry name" value="HIF PROLYL HYDROXYLASE, ISOFORM C"/>
    <property type="match status" value="1"/>
</dbReference>
<evidence type="ECO:0000256" key="7">
    <source>
        <dbReference type="PROSITE-ProRule" id="PRU00042"/>
    </source>
</evidence>
<name>A0AB34K0K6_PRYPA</name>
<dbReference type="GO" id="GO:0071456">
    <property type="term" value="P:cellular response to hypoxia"/>
    <property type="evidence" value="ECO:0007669"/>
    <property type="project" value="TreeGrafter"/>
</dbReference>
<evidence type="ECO:0000256" key="5">
    <source>
        <dbReference type="ARBA" id="ARBA00023002"/>
    </source>
</evidence>
<dbReference type="EMBL" id="JBGBPQ010000003">
    <property type="protein sequence ID" value="KAL1526646.1"/>
    <property type="molecule type" value="Genomic_DNA"/>
</dbReference>
<dbReference type="Gene3D" id="3.30.70.660">
    <property type="entry name" value="Pseudouridine synthase I, catalytic domain, C-terminal subdomain"/>
    <property type="match status" value="1"/>
</dbReference>
<dbReference type="GO" id="GO:0070042">
    <property type="term" value="F:rRNA (uridine-N3-)-methyltransferase activity"/>
    <property type="evidence" value="ECO:0007669"/>
    <property type="project" value="InterPro"/>
</dbReference>
<feature type="region of interest" description="Disordered" evidence="8">
    <location>
        <begin position="395"/>
        <end position="434"/>
    </location>
</feature>
<organism evidence="11 12">
    <name type="scientific">Prymnesium parvum</name>
    <name type="common">Toxic golden alga</name>
    <dbReference type="NCBI Taxonomy" id="97485"/>
    <lineage>
        <taxon>Eukaryota</taxon>
        <taxon>Haptista</taxon>
        <taxon>Haptophyta</taxon>
        <taxon>Prymnesiophyceae</taxon>
        <taxon>Prymnesiales</taxon>
        <taxon>Prymnesiaceae</taxon>
        <taxon>Prymnesium</taxon>
    </lineage>
</organism>
<dbReference type="Gene3D" id="2.60.120.620">
    <property type="entry name" value="q2cbj1_9rhob like domain"/>
    <property type="match status" value="1"/>
</dbReference>
<dbReference type="Proteomes" id="UP001515480">
    <property type="component" value="Unassembled WGS sequence"/>
</dbReference>
<evidence type="ECO:0000256" key="8">
    <source>
        <dbReference type="SAM" id="MobiDB-lite"/>
    </source>
</evidence>
<dbReference type="GO" id="GO:0008270">
    <property type="term" value="F:zinc ion binding"/>
    <property type="evidence" value="ECO:0007669"/>
    <property type="project" value="UniProtKB-KW"/>
</dbReference>
<dbReference type="GO" id="GO:0003723">
    <property type="term" value="F:RNA binding"/>
    <property type="evidence" value="ECO:0007669"/>
    <property type="project" value="InterPro"/>
</dbReference>
<dbReference type="InterPro" id="IPR019446">
    <property type="entry name" value="BMT5-like"/>
</dbReference>
<feature type="domain" description="C2H2-type" evidence="9">
    <location>
        <begin position="311"/>
        <end position="331"/>
    </location>
</feature>
<comment type="cofactor">
    <cofactor evidence="1">
        <name>L-ascorbate</name>
        <dbReference type="ChEBI" id="CHEBI:38290"/>
    </cofactor>
</comment>
<evidence type="ECO:0000256" key="4">
    <source>
        <dbReference type="ARBA" id="ARBA00022964"/>
    </source>
</evidence>
<dbReference type="InterPro" id="IPR051559">
    <property type="entry name" value="HIF_prolyl_hydroxylases"/>
</dbReference>
<dbReference type="SUPFAM" id="SSF55120">
    <property type="entry name" value="Pseudouridine synthase"/>
    <property type="match status" value="1"/>
</dbReference>
<evidence type="ECO:0000256" key="3">
    <source>
        <dbReference type="ARBA" id="ARBA00022896"/>
    </source>
</evidence>
<proteinExistence type="predicted"/>
<dbReference type="PANTHER" id="PTHR12907">
    <property type="entry name" value="EGL NINE HOMOLOG-RELATED"/>
    <property type="match status" value="1"/>
</dbReference>
<dbReference type="GO" id="GO:0001522">
    <property type="term" value="P:pseudouridine synthesis"/>
    <property type="evidence" value="ECO:0007669"/>
    <property type="project" value="InterPro"/>
</dbReference>
<keyword evidence="7" id="KW-0862">Zinc</keyword>
<evidence type="ECO:0000256" key="1">
    <source>
        <dbReference type="ARBA" id="ARBA00001961"/>
    </source>
</evidence>
<dbReference type="InterPro" id="IPR020103">
    <property type="entry name" value="PsdUridine_synth_cat_dom_sf"/>
</dbReference>
<dbReference type="InterPro" id="IPR006620">
    <property type="entry name" value="Pro_4_hyd_alph"/>
</dbReference>
<dbReference type="InterPro" id="IPR020095">
    <property type="entry name" value="PsdUridine_synth_TruA_C"/>
</dbReference>
<gene>
    <name evidence="11" type="ORF">AB1Y20_015350</name>
</gene>
<keyword evidence="3" id="KW-0847">Vitamin C</keyword>
<dbReference type="Pfam" id="PF10354">
    <property type="entry name" value="BMT5-like"/>
    <property type="match status" value="1"/>
</dbReference>
<dbReference type="GO" id="GO:0009982">
    <property type="term" value="F:pseudouridine synthase activity"/>
    <property type="evidence" value="ECO:0007669"/>
    <property type="project" value="InterPro"/>
</dbReference>
<keyword evidence="5" id="KW-0560">Oxidoreductase</keyword>
<dbReference type="InterPro" id="IPR005123">
    <property type="entry name" value="Oxoglu/Fe-dep_dioxygenase_dom"/>
</dbReference>
<keyword evidence="2" id="KW-0479">Metal-binding</keyword>
<keyword evidence="4" id="KW-0223">Dioxygenase</keyword>
<accession>A0AB34K0K6</accession>
<feature type="region of interest" description="Disordered" evidence="8">
    <location>
        <begin position="277"/>
        <end position="308"/>
    </location>
</feature>
<reference evidence="11 12" key="1">
    <citation type="journal article" date="2024" name="Science">
        <title>Giant polyketide synthase enzymes in the biosynthesis of giant marine polyether toxins.</title>
        <authorList>
            <person name="Fallon T.R."/>
            <person name="Shende V.V."/>
            <person name="Wierzbicki I.H."/>
            <person name="Pendleton A.L."/>
            <person name="Watervoot N.F."/>
            <person name="Auber R.P."/>
            <person name="Gonzalez D.J."/>
            <person name="Wisecaver J.H."/>
            <person name="Moore B.S."/>
        </authorList>
    </citation>
    <scope>NUCLEOTIDE SEQUENCE [LARGE SCALE GENOMIC DNA]</scope>
    <source>
        <strain evidence="11 12">12B1</strain>
    </source>
</reference>
<dbReference type="GO" id="GO:0008198">
    <property type="term" value="F:ferrous iron binding"/>
    <property type="evidence" value="ECO:0007669"/>
    <property type="project" value="TreeGrafter"/>
</dbReference>
<dbReference type="SMART" id="SM00702">
    <property type="entry name" value="P4Hc"/>
    <property type="match status" value="1"/>
</dbReference>
<protein>
    <recommendedName>
        <fullName evidence="13">Fe2OG dioxygenase domain-containing protein</fullName>
    </recommendedName>
</protein>
<evidence type="ECO:0000256" key="2">
    <source>
        <dbReference type="ARBA" id="ARBA00022723"/>
    </source>
</evidence>
<dbReference type="GO" id="GO:0031418">
    <property type="term" value="F:L-ascorbic acid binding"/>
    <property type="evidence" value="ECO:0007669"/>
    <property type="project" value="UniProtKB-KW"/>
</dbReference>
<sequence length="1062" mass="115785">MAARLLTVGDGDLSYSLALVRAFGASISLTATVYLSEEELSRTYANAQRCVAELAQRGVSVRYGINATSLDKLTPPLGQYDHIIFSHPHLGLADREAVAAHARRHQVLLAHFFRAASKLLLPGGCVHLTLCGNQPRAWAVAAHAARNGLSEPESVLPTSAAAFVRGASGALVPAPPQPEWNARRRFRDGRLGCKHWLSAYGYEHRRSECDQDMHVDRTVELLFRLKEGADEARPAGGGLVCGVCGFEWEDEGEMQTHVDRLGAPDPVEQLREWRRATAPSATVEPKEGGGEAVGRAGGETKHAEAEGQRSHKCSVCGEAFHSRNRLFAHLREGCGGGAEQASEGKVVRYVLSLGYVGLRFHGCNFNCASDETHRPTVGGVILAAARRAWGLGSEQLIDTPDAASRGDEDGGEEGDDEPCGLGKRTSEGKVVSSARSPVHAAGELSISFACRTERHASAAENWAVLSTSGGAAPRQCDLSALAKELQGKPLRPVRTPIRLFGSVGRVSGGSFLDVRHVALRQVYKYALPYRLLLTTAERASLERDAPAGVWVTGLPADATRASFEALLEEAVPHLREATDVRVEWPDCGGYAQLWLPGDVQVDVVVSALDGRTWAGQSIVAMAADEAARKLQVHQRVKIALKRFHSCEETAGGEATSGAGAKRQKKRPRSFHNFTSYKGRLRGVSQTLQALMHCSSAIREDLRHNEALPGEEGTPRVTSSSWRCRDWVVLSFAAREFSPQQVRRMAGVVALVVCGRRGLDFIDRCFEEEEVPTPLAPAEPMWLDKVQLVPKAQGWTSLLRAVREQLLTLGYAVVDDALVDHADSIHGMLCRLQSAQAFRQHRFAFKSSTAAPPQVFSKPHIFEAELQDEVVRAVTPDLIGLLQQLDLPHAANAAFTKLGLRPGNDGVQGVTVKLQLNLGQGGCFPAHFDNAGPPSKRRLSILCYFNPEWTEQCGGELELFPWLCPPALIPPKHGRIVLFQSDRVLHAVRPSFARRFCLTVWVDGESNSDASMNIRVPAHATSDEALTDLVRPVWGQPLGMPRWFGRMKLIVRKQKATLHLRDS</sequence>
<feature type="compositionally biased region" description="Acidic residues" evidence="8">
    <location>
        <begin position="409"/>
        <end position="418"/>
    </location>
</feature>
<evidence type="ECO:0008006" key="13">
    <source>
        <dbReference type="Google" id="ProtNLM"/>
    </source>
</evidence>
<dbReference type="InterPro" id="IPR044862">
    <property type="entry name" value="Pro_4_hyd_alph_FE2OG_OXY"/>
</dbReference>
<evidence type="ECO:0000256" key="6">
    <source>
        <dbReference type="ARBA" id="ARBA00023004"/>
    </source>
</evidence>
<evidence type="ECO:0000259" key="10">
    <source>
        <dbReference type="PROSITE" id="PS51471"/>
    </source>
</evidence>
<dbReference type="PROSITE" id="PS51471">
    <property type="entry name" value="FE2OG_OXY"/>
    <property type="match status" value="1"/>
</dbReference>
<keyword evidence="7" id="KW-0863">Zinc-finger</keyword>
<feature type="domain" description="Fe2OG dioxygenase" evidence="10">
    <location>
        <begin position="902"/>
        <end position="1003"/>
    </location>
</feature>
<evidence type="ECO:0000313" key="11">
    <source>
        <dbReference type="EMBL" id="KAL1526646.1"/>
    </source>
</evidence>
<dbReference type="Pfam" id="PF13640">
    <property type="entry name" value="2OG-FeII_Oxy_3"/>
    <property type="match status" value="1"/>
</dbReference>
<feature type="compositionally biased region" description="Basic and acidic residues" evidence="8">
    <location>
        <begin position="298"/>
        <end position="308"/>
    </location>
</feature>
<evidence type="ECO:0000259" key="9">
    <source>
        <dbReference type="PROSITE" id="PS50157"/>
    </source>
</evidence>
<dbReference type="GO" id="GO:0031543">
    <property type="term" value="F:peptidyl-proline dioxygenase activity"/>
    <property type="evidence" value="ECO:0007669"/>
    <property type="project" value="TreeGrafter"/>
</dbReference>
<dbReference type="GO" id="GO:0070475">
    <property type="term" value="P:rRNA base methylation"/>
    <property type="evidence" value="ECO:0007669"/>
    <property type="project" value="InterPro"/>
</dbReference>
<evidence type="ECO:0000313" key="12">
    <source>
        <dbReference type="Proteomes" id="UP001515480"/>
    </source>
</evidence>
<comment type="caution">
    <text evidence="11">The sequence shown here is derived from an EMBL/GenBank/DDBJ whole genome shotgun (WGS) entry which is preliminary data.</text>
</comment>